<proteinExistence type="predicted"/>
<dbReference type="AlphaFoldDB" id="A0A7D9KXC9"/>
<dbReference type="InterPro" id="IPR011625">
    <property type="entry name" value="A2M_N_BRD"/>
</dbReference>
<dbReference type="OrthoDB" id="6376214at2759"/>
<comment type="caution">
    <text evidence="1">The sequence shown here is derived from an EMBL/GenBank/DDBJ whole genome shotgun (WGS) entry which is preliminary data.</text>
</comment>
<dbReference type="PANTHER" id="PTHR11412">
    <property type="entry name" value="MACROGLOBULIN / COMPLEMENT"/>
    <property type="match status" value="1"/>
</dbReference>
<dbReference type="SMART" id="SM01359">
    <property type="entry name" value="A2M_N_2"/>
    <property type="match status" value="1"/>
</dbReference>
<evidence type="ECO:0000313" key="1">
    <source>
        <dbReference type="EMBL" id="CAB4021153.1"/>
    </source>
</evidence>
<dbReference type="Gene3D" id="2.60.40.1930">
    <property type="match status" value="1"/>
</dbReference>
<dbReference type="Pfam" id="PF07703">
    <property type="entry name" value="A2M_BRD"/>
    <property type="match status" value="1"/>
</dbReference>
<dbReference type="Proteomes" id="UP001152795">
    <property type="component" value="Unassembled WGS sequence"/>
</dbReference>
<keyword evidence="2" id="KW-1185">Reference proteome</keyword>
<evidence type="ECO:0000313" key="2">
    <source>
        <dbReference type="Proteomes" id="UP001152795"/>
    </source>
</evidence>
<sequence>MKQHSKTMSFVGLDEKFKPGFPFKFKIKVTYLDGKPVTDGKVEIAVSRSRFYYRGTRQLFQKTYSVKNGIVAGVVEDMPQDTEKLHFKASYTYKSGRIWPKYATSKAWYSPSLSYLQLVKTGLSTAKVDSQGSVKVLYTLRNGTAKHINFHHKIFCKGNLVLSGVTKEDLSDQYYESNLPNTFSTPSTNTVSTPITTQRTYNPTHPFISIPEPTVKEFEIMFNITQAMVPSCRILVYYVRPDKETIGDSIVYDIEDKLENQVSIDFVEKQKRPGEKTKIIMKAKPGSRVAISALDKSVLLLRSSNEIKKSKVLSILNRQDVGPVRYYTGNCLYSWNMPHVADVSEAFNMAGVVFLSNLNVFTQPCGTSQQWFYEENDKPVTTLPPPTYIWGLGGDGDDHTTEPPTDADLITLAATHAVMSIQAPTDAAMTTQAPTDALVMTATSKTVIPTRLPVRKKKPIKKVKVRKDFPETWLWTEVKLK</sequence>
<dbReference type="InterPro" id="IPR013783">
    <property type="entry name" value="Ig-like_fold"/>
</dbReference>
<dbReference type="Gene3D" id="6.20.50.160">
    <property type="match status" value="1"/>
</dbReference>
<organism evidence="1 2">
    <name type="scientific">Paramuricea clavata</name>
    <name type="common">Red gorgonian</name>
    <name type="synonym">Violescent sea-whip</name>
    <dbReference type="NCBI Taxonomy" id="317549"/>
    <lineage>
        <taxon>Eukaryota</taxon>
        <taxon>Metazoa</taxon>
        <taxon>Cnidaria</taxon>
        <taxon>Anthozoa</taxon>
        <taxon>Octocorallia</taxon>
        <taxon>Malacalcyonacea</taxon>
        <taxon>Plexauridae</taxon>
        <taxon>Paramuricea</taxon>
    </lineage>
</organism>
<dbReference type="EMBL" id="CACRXK020011292">
    <property type="protein sequence ID" value="CAB4021153.1"/>
    <property type="molecule type" value="Genomic_DNA"/>
</dbReference>
<dbReference type="InterPro" id="IPR040839">
    <property type="entry name" value="MG4"/>
</dbReference>
<dbReference type="Gene3D" id="2.60.40.10">
    <property type="entry name" value="Immunoglobulins"/>
    <property type="match status" value="1"/>
</dbReference>
<reference evidence="1" key="1">
    <citation type="submission" date="2020-04" db="EMBL/GenBank/DDBJ databases">
        <authorList>
            <person name="Alioto T."/>
            <person name="Alioto T."/>
            <person name="Gomez Garrido J."/>
        </authorList>
    </citation>
    <scope>NUCLEOTIDE SEQUENCE</scope>
    <source>
        <strain evidence="1">A484AB</strain>
    </source>
</reference>
<dbReference type="PANTHER" id="PTHR11412:SF171">
    <property type="entry name" value="PREGNANCY ZONE PROTEIN-LIKE PROTEIN"/>
    <property type="match status" value="1"/>
</dbReference>
<accession>A0A7D9KXC9</accession>
<protein>
    <submittedName>
        <fullName evidence="1">Uncharacterized protein</fullName>
    </submittedName>
</protein>
<dbReference type="InterPro" id="IPR050473">
    <property type="entry name" value="A2M/Complement_sys"/>
</dbReference>
<name>A0A7D9KXC9_PARCT</name>
<gene>
    <name evidence="1" type="ORF">PACLA_8A031993</name>
</gene>
<dbReference type="Pfam" id="PF17789">
    <property type="entry name" value="MG4"/>
    <property type="match status" value="1"/>
</dbReference>